<accession>A0ABP7VTL6</accession>
<dbReference type="EMBL" id="BAAAZG010000019">
    <property type="protein sequence ID" value="GAA4074314.1"/>
    <property type="molecule type" value="Genomic_DNA"/>
</dbReference>
<evidence type="ECO:0000313" key="1">
    <source>
        <dbReference type="EMBL" id="GAA4074314.1"/>
    </source>
</evidence>
<evidence type="ECO:0000313" key="2">
    <source>
        <dbReference type="Proteomes" id="UP001500683"/>
    </source>
</evidence>
<gene>
    <name evidence="1" type="ORF">GCM10022214_33790</name>
</gene>
<sequence>MAPDGGVWARIRDPENGVTEFDPRCPQWMRALIMTCLIAEAANARLHMSFVTSGYAPPEPLTPATEPYPGFGDVHSSYMNHQQEFIEWFKKEANKINRGIAASADM</sequence>
<comment type="caution">
    <text evidence="1">The sequence shown here is derived from an EMBL/GenBank/DDBJ whole genome shotgun (WGS) entry which is preliminary data.</text>
</comment>
<reference evidence="2" key="1">
    <citation type="journal article" date="2019" name="Int. J. Syst. Evol. Microbiol.">
        <title>The Global Catalogue of Microorganisms (GCM) 10K type strain sequencing project: providing services to taxonomists for standard genome sequencing and annotation.</title>
        <authorList>
            <consortium name="The Broad Institute Genomics Platform"/>
            <consortium name="The Broad Institute Genome Sequencing Center for Infectious Disease"/>
            <person name="Wu L."/>
            <person name="Ma J."/>
        </authorList>
    </citation>
    <scope>NUCLEOTIDE SEQUENCE [LARGE SCALE GENOMIC DNA]</scope>
    <source>
        <strain evidence="2">JCM 16702</strain>
    </source>
</reference>
<protein>
    <submittedName>
        <fullName evidence="1">Uncharacterized protein</fullName>
    </submittedName>
</protein>
<proteinExistence type="predicted"/>
<keyword evidence="2" id="KW-1185">Reference proteome</keyword>
<name>A0ABP7VTL6_9ACTN</name>
<organism evidence="1 2">
    <name type="scientific">Actinomadura miaoliensis</name>
    <dbReference type="NCBI Taxonomy" id="430685"/>
    <lineage>
        <taxon>Bacteria</taxon>
        <taxon>Bacillati</taxon>
        <taxon>Actinomycetota</taxon>
        <taxon>Actinomycetes</taxon>
        <taxon>Streptosporangiales</taxon>
        <taxon>Thermomonosporaceae</taxon>
        <taxon>Actinomadura</taxon>
    </lineage>
</organism>
<dbReference type="Proteomes" id="UP001500683">
    <property type="component" value="Unassembled WGS sequence"/>
</dbReference>